<dbReference type="InterPro" id="IPR027417">
    <property type="entry name" value="P-loop_NTPase"/>
</dbReference>
<dbReference type="SUPFAM" id="SSF50998">
    <property type="entry name" value="Quinoprotein alcohol dehydrogenase-like"/>
    <property type="match status" value="2"/>
</dbReference>
<feature type="repeat" description="WD" evidence="3">
    <location>
        <begin position="898"/>
        <end position="920"/>
    </location>
</feature>
<dbReference type="CDD" id="cd00200">
    <property type="entry name" value="WD40"/>
    <property type="match status" value="1"/>
</dbReference>
<dbReference type="InterPro" id="IPR011047">
    <property type="entry name" value="Quinoprotein_ADH-like_sf"/>
</dbReference>
<dbReference type="PRINTS" id="PR00320">
    <property type="entry name" value="GPROTEINBRPT"/>
</dbReference>
<dbReference type="PANTHER" id="PTHR22847">
    <property type="entry name" value="WD40 REPEAT PROTEIN"/>
    <property type="match status" value="1"/>
</dbReference>
<feature type="repeat" description="WD" evidence="3">
    <location>
        <begin position="1079"/>
        <end position="1123"/>
    </location>
</feature>
<dbReference type="EMBL" id="CABVGP010000002">
    <property type="protein sequence ID" value="VVJ19598.1"/>
    <property type="molecule type" value="Genomic_DNA"/>
</dbReference>
<reference evidence="4 5" key="1">
    <citation type="submission" date="2019-09" db="EMBL/GenBank/DDBJ databases">
        <authorList>
            <person name="Leyn A S."/>
        </authorList>
    </citation>
    <scope>NUCLEOTIDE SEQUENCE [LARGE SCALE GENOMIC DNA]</scope>
    <source>
        <strain evidence="4">AA231_1</strain>
    </source>
</reference>
<dbReference type="Gene3D" id="3.40.50.1460">
    <property type="match status" value="1"/>
</dbReference>
<dbReference type="Gene3D" id="3.40.50.300">
    <property type="entry name" value="P-loop containing nucleotide triphosphate hydrolases"/>
    <property type="match status" value="1"/>
</dbReference>
<dbReference type="PROSITE" id="PS00678">
    <property type="entry name" value="WD_REPEATS_1"/>
    <property type="match status" value="6"/>
</dbReference>
<evidence type="ECO:0000256" key="2">
    <source>
        <dbReference type="ARBA" id="ARBA00022737"/>
    </source>
</evidence>
<feature type="repeat" description="WD" evidence="3">
    <location>
        <begin position="1148"/>
        <end position="1170"/>
    </location>
</feature>
<dbReference type="InterPro" id="IPR015943">
    <property type="entry name" value="WD40/YVTN_repeat-like_dom_sf"/>
</dbReference>
<feature type="repeat" description="WD" evidence="3">
    <location>
        <begin position="1172"/>
        <end position="1217"/>
    </location>
</feature>
<dbReference type="Proteomes" id="UP000399805">
    <property type="component" value="Unassembled WGS sequence"/>
</dbReference>
<dbReference type="PANTHER" id="PTHR22847:SF637">
    <property type="entry name" value="WD REPEAT DOMAIN 5B"/>
    <property type="match status" value="1"/>
</dbReference>
<dbReference type="SMART" id="SM00320">
    <property type="entry name" value="WD40"/>
    <property type="match status" value="10"/>
</dbReference>
<dbReference type="InterPro" id="IPR020472">
    <property type="entry name" value="WD40_PAC1"/>
</dbReference>
<evidence type="ECO:0000313" key="4">
    <source>
        <dbReference type="EMBL" id="VVJ19598.1"/>
    </source>
</evidence>
<feature type="repeat" description="WD" evidence="3">
    <location>
        <begin position="922"/>
        <end position="966"/>
    </location>
</feature>
<name>A0A6I8LST4_9PSEU</name>
<proteinExistence type="predicted"/>
<dbReference type="RefSeq" id="WP_155544833.1">
    <property type="nucleotide sequence ID" value="NZ_CABVGP010000002.1"/>
</dbReference>
<evidence type="ECO:0000256" key="3">
    <source>
        <dbReference type="PROSITE-ProRule" id="PRU00221"/>
    </source>
</evidence>
<keyword evidence="2" id="KW-0677">Repeat</keyword>
<dbReference type="Gene3D" id="2.130.10.10">
    <property type="entry name" value="YVTN repeat-like/Quinoprotein amine dehydrogenase"/>
    <property type="match status" value="3"/>
</dbReference>
<keyword evidence="1 3" id="KW-0853">WD repeat</keyword>
<accession>A0A6I8LST4</accession>
<dbReference type="Pfam" id="PF00400">
    <property type="entry name" value="WD40"/>
    <property type="match status" value="6"/>
</dbReference>
<organism evidence="4 5">
    <name type="scientific">Amycolatopsis camponoti</name>
    <dbReference type="NCBI Taxonomy" id="2606593"/>
    <lineage>
        <taxon>Bacteria</taxon>
        <taxon>Bacillati</taxon>
        <taxon>Actinomycetota</taxon>
        <taxon>Actinomycetes</taxon>
        <taxon>Pseudonocardiales</taxon>
        <taxon>Pseudonocardiaceae</taxon>
        <taxon>Amycolatopsis</taxon>
    </lineage>
</organism>
<protein>
    <submittedName>
        <fullName evidence="4">Uncharacterized protein</fullName>
    </submittedName>
</protein>
<sequence length="1446" mass="156015">MTTDESILRRHFVAIATSEYDDPAVTDLVLTPEVDAVREWLCSDALDSRKFRSCYTELADNPTKGQIRDRLESPPEEETWRDADAAVVFITGHGVAANYTHYLILKNTNLSQLNRTAIRSADLIGWLAETRIQHLLLILDACYAGQVEKETIRLDKRPPETWLVLPSATKDQEAVTGALTGAIRDFLAELGSDSGEKYGLSPYLTVDDFLEGVQDKLGDGQSLLPIYGSRRRRPHLCLPNPHYRPDSVVEVLAARHDLALPRQDLTTHWSPRARGVASDEEKRWLFTGRAALMQELINAATGAPGATVVAGGAGSGKSAALARLVTLSDERFLGQYADEVASIPDDLRPPLGAVDVAVIATGKLHTQVLAQICAALHVPAPTSIQPEPTVRERLHAWHTWLKGQSRQVTIVVDAVDEAAHPQTLVNDVLAQLEPDPAQPRIRMVLGIRSLAVDDVSGALTIQRPEPVAMADAMQRVLHARRIAVDEAPWWHQHDLADYVASILRHTPKSPYSAVEAEMTTKVAEALGHNAGRSFLIARLAATTLAAQDTVIGADDASWRAALEQGVVGVFRQDLHQSLPVANDRHRAVVLLRAVAFAYGDGLPWRNIWPLVAHAVDDNDGYYGDSDIAWLLNNTRFGAYLIADREDDTTTYRLFHDMLRTTLREHWRDLLTAPTTSTKHQITAEEHGHAVSKDASIVEARIARELARLADVPATTDCDRPPPTYVRRHLAEHAAFGGILNEHIIPNAFLPYLDPVVLRAAASTSAQKHPVHLPLLPAIRATSHLWDWSQPSANAVALSLEAALDQKLADHPIGGPWRVAWASQQTSASEIRTKLTHAENLATAELPDGRAVAIASSGGKILVWDLAAGDLLYEPFNHRAQGGIWHLRTTRLPDGRPVLVTCGLENTIRVWDLTTGAPLYEPLTGHTNLVTALETAILPDRRALAVTSSKDETVRVWDLITGILLYEPWFVGEIWGLTTTTLPDGRAIASARKPDPTPTLMWDLTVGKPLREPLRGSESDYNDELPEDVRKSRIIKANNVFFSATTKLPDERAILVTVKAYSSTPQLWNLATGTRLGLPLTGHTKQVTSLAAARLPDHRTVAITTSIDGATRVWDLAAYARSSTILGTHAGKIEAIATAQLPDNRVVAVTASGWDGTVRVWDLTTGKPFGPPLTGHKTGVDAVATAQLPDNRVVAVTASGWDGTVRMWDLTTGGPVGTPLSGHVGRGAVAATAVLADKRVVAVTAGGDGRVQVRDLATRATLYEPLTGHVGPVAAVATVALPDQRVVAVTGGSWDGTVRVWDLAAGKPLYDPLPGHAGGIGALATAVLPDGTVVVVAGGLDGTVQLWNLATRAQPCQPWTAHTGRLFAIATAVLSNGRIAAITTGDDATVCVYDLATGASLGRSLTNVDARALAVHQRDAAWLVIGGAHIIVAELLHGQDTLNPLRV</sequence>
<evidence type="ECO:0000256" key="1">
    <source>
        <dbReference type="ARBA" id="ARBA00022574"/>
    </source>
</evidence>
<dbReference type="PROSITE" id="PS50082">
    <property type="entry name" value="WD_REPEATS_2"/>
    <property type="match status" value="6"/>
</dbReference>
<dbReference type="InterPro" id="IPR001680">
    <property type="entry name" value="WD40_rpt"/>
</dbReference>
<gene>
    <name evidence="4" type="ORF">AA23TX_04619</name>
</gene>
<dbReference type="InterPro" id="IPR019775">
    <property type="entry name" value="WD40_repeat_CS"/>
</dbReference>
<dbReference type="SUPFAM" id="SSF52129">
    <property type="entry name" value="Caspase-like"/>
    <property type="match status" value="1"/>
</dbReference>
<feature type="repeat" description="WD" evidence="3">
    <location>
        <begin position="1288"/>
        <end position="1310"/>
    </location>
</feature>
<keyword evidence="5" id="KW-1185">Reference proteome</keyword>
<evidence type="ECO:0000313" key="5">
    <source>
        <dbReference type="Proteomes" id="UP000399805"/>
    </source>
</evidence>
<dbReference type="InterPro" id="IPR029030">
    <property type="entry name" value="Caspase-like_dom_sf"/>
</dbReference>